<feature type="transmembrane region" description="Helical" evidence="7">
    <location>
        <begin position="120"/>
        <end position="141"/>
    </location>
</feature>
<dbReference type="SUPFAM" id="SSF103473">
    <property type="entry name" value="MFS general substrate transporter"/>
    <property type="match status" value="1"/>
</dbReference>
<feature type="domain" description="Major facilitator superfamily (MFS) profile" evidence="8">
    <location>
        <begin position="20"/>
        <end position="448"/>
    </location>
</feature>
<reference evidence="9" key="1">
    <citation type="submission" date="2017-11" db="EMBL/GenBank/DDBJ databases">
        <authorList>
            <person name="Kajale S.C."/>
            <person name="Sharma A."/>
        </authorList>
    </citation>
    <scope>NUCLEOTIDE SEQUENCE</scope>
    <source>
        <strain evidence="9">LS1_42</strain>
    </source>
</reference>
<dbReference type="PROSITE" id="PS00216">
    <property type="entry name" value="SUGAR_TRANSPORT_1"/>
    <property type="match status" value="2"/>
</dbReference>
<proteinExistence type="inferred from homology"/>
<protein>
    <submittedName>
        <fullName evidence="9">MFS transporter</fullName>
    </submittedName>
</protein>
<evidence type="ECO:0000256" key="6">
    <source>
        <dbReference type="ARBA" id="ARBA00023136"/>
    </source>
</evidence>
<dbReference type="PROSITE" id="PS50850">
    <property type="entry name" value="MFS"/>
    <property type="match status" value="1"/>
</dbReference>
<dbReference type="GO" id="GO:0022857">
    <property type="term" value="F:transmembrane transporter activity"/>
    <property type="evidence" value="ECO:0007669"/>
    <property type="project" value="InterPro"/>
</dbReference>
<evidence type="ECO:0000256" key="4">
    <source>
        <dbReference type="ARBA" id="ARBA00022692"/>
    </source>
</evidence>
<feature type="transmembrane region" description="Helical" evidence="7">
    <location>
        <begin position="181"/>
        <end position="202"/>
    </location>
</feature>
<evidence type="ECO:0000313" key="9">
    <source>
        <dbReference type="EMBL" id="TYL39462.1"/>
    </source>
</evidence>
<dbReference type="NCBIfam" id="TIGR00879">
    <property type="entry name" value="SP"/>
    <property type="match status" value="1"/>
</dbReference>
<comment type="similarity">
    <text evidence="2">Belongs to the major facilitator superfamily. Sugar transporter (TC 2.A.1.1) family.</text>
</comment>
<evidence type="ECO:0000256" key="2">
    <source>
        <dbReference type="ARBA" id="ARBA00010992"/>
    </source>
</evidence>
<evidence type="ECO:0000313" key="10">
    <source>
        <dbReference type="Proteomes" id="UP000766904"/>
    </source>
</evidence>
<evidence type="ECO:0000259" key="8">
    <source>
        <dbReference type="PROSITE" id="PS50850"/>
    </source>
</evidence>
<dbReference type="Proteomes" id="UP000766904">
    <property type="component" value="Unassembled WGS sequence"/>
</dbReference>
<evidence type="ECO:0000256" key="7">
    <source>
        <dbReference type="SAM" id="Phobius"/>
    </source>
</evidence>
<dbReference type="AlphaFoldDB" id="A0A8J8Q609"/>
<dbReference type="PROSITE" id="PS00217">
    <property type="entry name" value="SUGAR_TRANSPORT_2"/>
    <property type="match status" value="1"/>
</dbReference>
<comment type="subcellular location">
    <subcellularLocation>
        <location evidence="1">Membrane</location>
        <topology evidence="1">Multi-pass membrane protein</topology>
    </subcellularLocation>
</comment>
<feature type="transmembrane region" description="Helical" evidence="7">
    <location>
        <begin position="16"/>
        <end position="42"/>
    </location>
</feature>
<dbReference type="InterPro" id="IPR003663">
    <property type="entry name" value="Sugar/inositol_transpt"/>
</dbReference>
<keyword evidence="4 7" id="KW-0812">Transmembrane</keyword>
<feature type="transmembrane region" description="Helical" evidence="7">
    <location>
        <begin position="62"/>
        <end position="83"/>
    </location>
</feature>
<feature type="transmembrane region" description="Helical" evidence="7">
    <location>
        <begin position="260"/>
        <end position="283"/>
    </location>
</feature>
<feature type="transmembrane region" description="Helical" evidence="7">
    <location>
        <begin position="95"/>
        <end position="114"/>
    </location>
</feature>
<keyword evidence="10" id="KW-1185">Reference proteome</keyword>
<feature type="transmembrane region" description="Helical" evidence="7">
    <location>
        <begin position="354"/>
        <end position="382"/>
    </location>
</feature>
<evidence type="ECO:0000256" key="3">
    <source>
        <dbReference type="ARBA" id="ARBA00022448"/>
    </source>
</evidence>
<name>A0A8J8Q609_9EURY</name>
<accession>A0A8J8Q609</accession>
<feature type="transmembrane region" description="Helical" evidence="7">
    <location>
        <begin position="394"/>
        <end position="414"/>
    </location>
</feature>
<feature type="transmembrane region" description="Helical" evidence="7">
    <location>
        <begin position="295"/>
        <end position="319"/>
    </location>
</feature>
<evidence type="ECO:0000256" key="1">
    <source>
        <dbReference type="ARBA" id="ARBA00004141"/>
    </source>
</evidence>
<feature type="transmembrane region" description="Helical" evidence="7">
    <location>
        <begin position="426"/>
        <end position="444"/>
    </location>
</feature>
<sequence length="478" mass="51280">MSTENTSREETERNSFVYVVAALAALNGLLFGFDTGVISGAMLYIRETFELATILGYSMNPAYVEGVIVSGAMIGAIIGAALGGRLADRLGRRRLILVGAVVFFVGSLIMAVAPTVEVLILGRIVDGIGVGFASVVGPLYISEISPPKIRGSLVSLNQLTITSGILIAYLVNFAFSSGGEWRWMLGLGMVPATVLFVGMLFMPESPRWLYEQGREADAREVLSRTRAEGQVAAELREIKDTIQTESGTLRDLLQPWVRPMLVVGIGLAVFQQVTGINTVMYYAPTILESTGFEDTASILATVGIGVVNVVMTVVAVLLIDRAGRRPLLLTGLGGMTVMLAVLGAVFYLPGLSGWLGVLATGSLMLYVAFFAIGLGPVFWLMIAEIYPMEVRGTAMGVVTVLNWAANLIVSLTFLRLVDVFGQSGTFWLYGGLTLLALVFCYQLVPETKGRSLEEIEADLRETAFGTDADRRDAVGSDD</sequence>
<dbReference type="InterPro" id="IPR036259">
    <property type="entry name" value="MFS_trans_sf"/>
</dbReference>
<dbReference type="PANTHER" id="PTHR48020:SF12">
    <property type="entry name" value="PROTON MYO-INOSITOL COTRANSPORTER"/>
    <property type="match status" value="1"/>
</dbReference>
<dbReference type="PRINTS" id="PR00171">
    <property type="entry name" value="SUGRTRNSPORT"/>
</dbReference>
<dbReference type="RefSeq" id="WP_148856594.1">
    <property type="nucleotide sequence ID" value="NZ_PHNJ01000002.1"/>
</dbReference>
<organism evidence="9 10">
    <name type="scientific">Natronococcus pandeyae</name>
    <dbReference type="NCBI Taxonomy" id="2055836"/>
    <lineage>
        <taxon>Archaea</taxon>
        <taxon>Methanobacteriati</taxon>
        <taxon>Methanobacteriota</taxon>
        <taxon>Stenosarchaea group</taxon>
        <taxon>Halobacteria</taxon>
        <taxon>Halobacteriales</taxon>
        <taxon>Natrialbaceae</taxon>
        <taxon>Natronococcus</taxon>
    </lineage>
</organism>
<keyword evidence="6 7" id="KW-0472">Membrane</keyword>
<dbReference type="InterPro" id="IPR005829">
    <property type="entry name" value="Sugar_transporter_CS"/>
</dbReference>
<dbReference type="EMBL" id="PHNJ01000002">
    <property type="protein sequence ID" value="TYL39462.1"/>
    <property type="molecule type" value="Genomic_DNA"/>
</dbReference>
<feature type="transmembrane region" description="Helical" evidence="7">
    <location>
        <begin position="153"/>
        <end position="175"/>
    </location>
</feature>
<keyword evidence="3" id="KW-0813">Transport</keyword>
<dbReference type="GO" id="GO:0016020">
    <property type="term" value="C:membrane"/>
    <property type="evidence" value="ECO:0007669"/>
    <property type="project" value="UniProtKB-SubCell"/>
</dbReference>
<keyword evidence="5 7" id="KW-1133">Transmembrane helix</keyword>
<evidence type="ECO:0000256" key="5">
    <source>
        <dbReference type="ARBA" id="ARBA00022989"/>
    </source>
</evidence>
<dbReference type="InterPro" id="IPR005828">
    <property type="entry name" value="MFS_sugar_transport-like"/>
</dbReference>
<dbReference type="PANTHER" id="PTHR48020">
    <property type="entry name" value="PROTON MYO-INOSITOL COTRANSPORTER"/>
    <property type="match status" value="1"/>
</dbReference>
<dbReference type="InterPro" id="IPR050814">
    <property type="entry name" value="Myo-inositol_Transporter"/>
</dbReference>
<comment type="caution">
    <text evidence="9">The sequence shown here is derived from an EMBL/GenBank/DDBJ whole genome shotgun (WGS) entry which is preliminary data.</text>
</comment>
<dbReference type="FunFam" id="1.20.1250.20:FF:000073">
    <property type="entry name" value="MFS myo-inositol transporter, putative"/>
    <property type="match status" value="1"/>
</dbReference>
<feature type="transmembrane region" description="Helical" evidence="7">
    <location>
        <begin position="326"/>
        <end position="348"/>
    </location>
</feature>
<dbReference type="Gene3D" id="1.20.1250.20">
    <property type="entry name" value="MFS general substrate transporter like domains"/>
    <property type="match status" value="1"/>
</dbReference>
<dbReference type="InterPro" id="IPR020846">
    <property type="entry name" value="MFS_dom"/>
</dbReference>
<dbReference type="OrthoDB" id="117970at2157"/>
<dbReference type="Pfam" id="PF00083">
    <property type="entry name" value="Sugar_tr"/>
    <property type="match status" value="1"/>
</dbReference>
<gene>
    <name evidence="9" type="ORF">CV102_03970</name>
</gene>